<sequence>MLKVIRRAFKSVSVHAHLRYSYSTMGAAGAQTVHTTERLAKLRELMSKNDVSAFVVPSEDQHSSEYLAHCDERRAFISGFNGSAGCSVITTKEAFLFTDGRYFLQAEQQLDQNWTLMKQGLPDVPTWQDFLSKNLENPLRIGIDPTLISAVDAENLTKSLSPLGSSLVSLSHNIVDVVWGADRPLRPSTGVSYLDTKLSGEGHAQKLARLRAELRTKKAAGLVVTMLDEVAWLFNLRGADIDFNPVFFAYAVVTLDAAVLFTDGARLDAGARTALGDDVEIHAYDEFFAYVKVLELNEPFLLGDKASLAVAEAMGGKHNYRIERSPVADLKAIKNATELEGFRQCHIRDGAALARYFAWLEEELVGGREDLTESQAADQLEKYRSELALFKGLSFPTISSTGPNGAIIHYSPDPQDCAIVKKEQIYLCDSGAQFLDGTTDVTRTWHFGTPTAEEKRAFTRVLQGHIAIDTAVFPAGTTGYVIDSWARRALWQDGLDYRHGTGHGVGHFLNVHEGPHGIGVRIAYNSSPLKPGMTVSNGSSSLPSLRLTAVISFPLAEPGYYADGKFGIRIENIVLVRKADTPNNFGDKGYLGFEHVTMAPIHTKLVDAELLSKDERAWLNAYHAEVLEKVAPLLKNDERALRWLTKECQAI</sequence>
<dbReference type="Pfam" id="PF16188">
    <property type="entry name" value="Peptidase_M24_C"/>
    <property type="match status" value="1"/>
</dbReference>
<dbReference type="FunFam" id="3.40.350.10:FF:000003">
    <property type="entry name" value="Xaa-pro aminopeptidase P"/>
    <property type="match status" value="1"/>
</dbReference>
<keyword evidence="5" id="KW-0464">Manganese</keyword>
<dbReference type="Proteomes" id="UP000807025">
    <property type="component" value="Unassembled WGS sequence"/>
</dbReference>
<evidence type="ECO:0000256" key="3">
    <source>
        <dbReference type="ARBA" id="ARBA00022723"/>
    </source>
</evidence>
<feature type="domain" description="Peptidase M24" evidence="6">
    <location>
        <begin position="341"/>
        <end position="577"/>
    </location>
</feature>
<comment type="cofactor">
    <cofactor evidence="1">
        <name>Mn(2+)</name>
        <dbReference type="ChEBI" id="CHEBI:29035"/>
    </cofactor>
</comment>
<gene>
    <name evidence="9" type="ORF">BDN71DRAFT_1590145</name>
</gene>
<evidence type="ECO:0000256" key="1">
    <source>
        <dbReference type="ARBA" id="ARBA00001936"/>
    </source>
</evidence>
<protein>
    <submittedName>
        <fullName evidence="9">Creatinase/aminopeptidase</fullName>
    </submittedName>
</protein>
<feature type="domain" description="Peptidase M24 C-terminal" evidence="8">
    <location>
        <begin position="589"/>
        <end position="651"/>
    </location>
</feature>
<dbReference type="Gene3D" id="3.40.350.10">
    <property type="entry name" value="Creatinase/prolidase N-terminal domain"/>
    <property type="match status" value="2"/>
</dbReference>
<evidence type="ECO:0000259" key="7">
    <source>
        <dbReference type="Pfam" id="PF01321"/>
    </source>
</evidence>
<proteinExistence type="inferred from homology"/>
<evidence type="ECO:0000313" key="10">
    <source>
        <dbReference type="Proteomes" id="UP000807025"/>
    </source>
</evidence>
<dbReference type="Pfam" id="PF00557">
    <property type="entry name" value="Peptidase_M24"/>
    <property type="match status" value="1"/>
</dbReference>
<dbReference type="GO" id="GO:0046872">
    <property type="term" value="F:metal ion binding"/>
    <property type="evidence" value="ECO:0007669"/>
    <property type="project" value="UniProtKB-KW"/>
</dbReference>
<dbReference type="InterPro" id="IPR036005">
    <property type="entry name" value="Creatinase/aminopeptidase-like"/>
</dbReference>
<dbReference type="InterPro" id="IPR000994">
    <property type="entry name" value="Pept_M24"/>
</dbReference>
<keyword evidence="10" id="KW-1185">Reference proteome</keyword>
<dbReference type="SUPFAM" id="SSF53092">
    <property type="entry name" value="Creatinase/prolidase N-terminal domain"/>
    <property type="match status" value="2"/>
</dbReference>
<dbReference type="GO" id="GO:0070006">
    <property type="term" value="F:metalloaminopeptidase activity"/>
    <property type="evidence" value="ECO:0007669"/>
    <property type="project" value="InterPro"/>
</dbReference>
<feature type="domain" description="Creatinase N-terminal" evidence="7">
    <location>
        <begin position="38"/>
        <end position="172"/>
    </location>
</feature>
<dbReference type="AlphaFoldDB" id="A0A9P5ZVK9"/>
<dbReference type="Pfam" id="PF16189">
    <property type="entry name" value="Creatinase_N_2"/>
    <property type="match status" value="1"/>
</dbReference>
<dbReference type="InterPro" id="IPR032416">
    <property type="entry name" value="Peptidase_M24_C"/>
</dbReference>
<evidence type="ECO:0000313" key="9">
    <source>
        <dbReference type="EMBL" id="KAF9494779.1"/>
    </source>
</evidence>
<comment type="similarity">
    <text evidence="2">Belongs to the peptidase M24B family.</text>
</comment>
<dbReference type="InterPro" id="IPR050422">
    <property type="entry name" value="X-Pro_aminopeptidase_P"/>
</dbReference>
<evidence type="ECO:0000256" key="5">
    <source>
        <dbReference type="ARBA" id="ARBA00023211"/>
    </source>
</evidence>
<comment type="caution">
    <text evidence="9">The sequence shown here is derived from an EMBL/GenBank/DDBJ whole genome shotgun (WGS) entry which is preliminary data.</text>
</comment>
<evidence type="ECO:0000259" key="8">
    <source>
        <dbReference type="Pfam" id="PF16188"/>
    </source>
</evidence>
<dbReference type="PANTHER" id="PTHR43763">
    <property type="entry name" value="XAA-PRO AMINOPEPTIDASE 1"/>
    <property type="match status" value="1"/>
</dbReference>
<dbReference type="Pfam" id="PF01321">
    <property type="entry name" value="Creatinase_N"/>
    <property type="match status" value="1"/>
</dbReference>
<dbReference type="PANTHER" id="PTHR43763:SF6">
    <property type="entry name" value="XAA-PRO AMINOPEPTIDASE 1"/>
    <property type="match status" value="1"/>
</dbReference>
<dbReference type="FunFam" id="3.90.230.10:FF:000007">
    <property type="entry name" value="Xaa-Pro aminopeptidase P"/>
    <property type="match status" value="1"/>
</dbReference>
<organism evidence="9 10">
    <name type="scientific">Pleurotus eryngii</name>
    <name type="common">Boletus of the steppes</name>
    <dbReference type="NCBI Taxonomy" id="5323"/>
    <lineage>
        <taxon>Eukaryota</taxon>
        <taxon>Fungi</taxon>
        <taxon>Dikarya</taxon>
        <taxon>Basidiomycota</taxon>
        <taxon>Agaricomycotina</taxon>
        <taxon>Agaricomycetes</taxon>
        <taxon>Agaricomycetidae</taxon>
        <taxon>Agaricales</taxon>
        <taxon>Pleurotineae</taxon>
        <taxon>Pleurotaceae</taxon>
        <taxon>Pleurotus</taxon>
    </lineage>
</organism>
<dbReference type="SUPFAM" id="SSF55920">
    <property type="entry name" value="Creatinase/aminopeptidase"/>
    <property type="match status" value="1"/>
</dbReference>
<dbReference type="GO" id="GO:0005737">
    <property type="term" value="C:cytoplasm"/>
    <property type="evidence" value="ECO:0007669"/>
    <property type="project" value="UniProtKB-ARBA"/>
</dbReference>
<dbReference type="InterPro" id="IPR000587">
    <property type="entry name" value="Creatinase_N"/>
</dbReference>
<dbReference type="OrthoDB" id="9995434at2759"/>
<evidence type="ECO:0000256" key="4">
    <source>
        <dbReference type="ARBA" id="ARBA00022801"/>
    </source>
</evidence>
<name>A0A9P5ZVK9_PLEER</name>
<dbReference type="InterPro" id="IPR029149">
    <property type="entry name" value="Creatin/AminoP/Spt16_N"/>
</dbReference>
<keyword evidence="3" id="KW-0479">Metal-binding</keyword>
<dbReference type="EMBL" id="MU154568">
    <property type="protein sequence ID" value="KAF9494779.1"/>
    <property type="molecule type" value="Genomic_DNA"/>
</dbReference>
<evidence type="ECO:0000256" key="2">
    <source>
        <dbReference type="ARBA" id="ARBA00008766"/>
    </source>
</evidence>
<accession>A0A9P5ZVK9</accession>
<keyword evidence="4" id="KW-0378">Hydrolase</keyword>
<dbReference type="InterPro" id="IPR033740">
    <property type="entry name" value="Pept_M24B"/>
</dbReference>
<dbReference type="CDD" id="cd01085">
    <property type="entry name" value="APP"/>
    <property type="match status" value="1"/>
</dbReference>
<evidence type="ECO:0000259" key="6">
    <source>
        <dbReference type="Pfam" id="PF00557"/>
    </source>
</evidence>
<dbReference type="Gene3D" id="3.90.230.10">
    <property type="entry name" value="Creatinase/methionine aminopeptidase superfamily"/>
    <property type="match status" value="1"/>
</dbReference>
<reference evidence="9" key="1">
    <citation type="submission" date="2020-11" db="EMBL/GenBank/DDBJ databases">
        <authorList>
            <consortium name="DOE Joint Genome Institute"/>
            <person name="Ahrendt S."/>
            <person name="Riley R."/>
            <person name="Andreopoulos W."/>
            <person name="Labutti K."/>
            <person name="Pangilinan J."/>
            <person name="Ruiz-Duenas F.J."/>
            <person name="Barrasa J.M."/>
            <person name="Sanchez-Garcia M."/>
            <person name="Camarero S."/>
            <person name="Miyauchi S."/>
            <person name="Serrano A."/>
            <person name="Linde D."/>
            <person name="Babiker R."/>
            <person name="Drula E."/>
            <person name="Ayuso-Fernandez I."/>
            <person name="Pacheco R."/>
            <person name="Padilla G."/>
            <person name="Ferreira P."/>
            <person name="Barriuso J."/>
            <person name="Kellner H."/>
            <person name="Castanera R."/>
            <person name="Alfaro M."/>
            <person name="Ramirez L."/>
            <person name="Pisabarro A.G."/>
            <person name="Kuo A."/>
            <person name="Tritt A."/>
            <person name="Lipzen A."/>
            <person name="He G."/>
            <person name="Yan M."/>
            <person name="Ng V."/>
            <person name="Cullen D."/>
            <person name="Martin F."/>
            <person name="Rosso M.-N."/>
            <person name="Henrissat B."/>
            <person name="Hibbett D."/>
            <person name="Martinez A.T."/>
            <person name="Grigoriev I.V."/>
        </authorList>
    </citation>
    <scope>NUCLEOTIDE SEQUENCE</scope>
    <source>
        <strain evidence="9">ATCC 90797</strain>
    </source>
</reference>